<sequence>MLHFLFFIWITLVYGQQPCNISQLQNYSDFSIAYQSSFIYLSGGNPAETSLWRLNLRNGLNVSCLPWEELQPVDTFNIIQPYMYGISFETLTNDVFIQAGDSLISSSSMDAGILYNTSANSWVQVQSTGNSPSVRAEMTATMNTTSHQAWYYGGRNTQAQQHQRNFNYYNDFYAFDTTDSTWIWPNVNYNGGVRPARYGHTANLIQGQLFILGGKTAMINATTNTWIVDGADFRSVLVFDTISYNAISMATIGNIPQGLARFSAVNSPDGRSIVIFGGKVLDSVFTPTQDVYVLDSCTLSWSRPNIQGQPPSARAGHEAIAYGQYMIVIGGIVSVQATNTSQQGIVTYAQDFGILDLLSWTWVPSIPTNYSPSTVQQTPACRFDMPNYSSDSTSGNNGDGLPYDSTVVSNPYGQTSTALKEGLGITFGLLGVLLLGAAAWYVRRMRKNARAINPRWLGGFWKQPSSASSTRSTRSSTTSACSSIPPLKNDNKDPVPLVHISQHA</sequence>
<dbReference type="STRING" id="101127.A0A1X2GLJ6"/>
<dbReference type="Proteomes" id="UP000242146">
    <property type="component" value="Unassembled WGS sequence"/>
</dbReference>
<keyword evidence="4" id="KW-1133">Transmembrane helix</keyword>
<keyword evidence="7" id="KW-1185">Reference proteome</keyword>
<dbReference type="Gene3D" id="2.120.10.80">
    <property type="entry name" value="Kelch-type beta propeller"/>
    <property type="match status" value="2"/>
</dbReference>
<protein>
    <recommendedName>
        <fullName evidence="8">Galactose oxidase</fullName>
    </recommendedName>
</protein>
<organism evidence="6 7">
    <name type="scientific">Hesseltinella vesiculosa</name>
    <dbReference type="NCBI Taxonomy" id="101127"/>
    <lineage>
        <taxon>Eukaryota</taxon>
        <taxon>Fungi</taxon>
        <taxon>Fungi incertae sedis</taxon>
        <taxon>Mucoromycota</taxon>
        <taxon>Mucoromycotina</taxon>
        <taxon>Mucoromycetes</taxon>
        <taxon>Mucorales</taxon>
        <taxon>Cunninghamellaceae</taxon>
        <taxon>Hesseltinella</taxon>
    </lineage>
</organism>
<evidence type="ECO:0000313" key="6">
    <source>
        <dbReference type="EMBL" id="ORX56401.1"/>
    </source>
</evidence>
<reference evidence="6 7" key="1">
    <citation type="submission" date="2016-07" db="EMBL/GenBank/DDBJ databases">
        <title>Pervasive Adenine N6-methylation of Active Genes in Fungi.</title>
        <authorList>
            <consortium name="DOE Joint Genome Institute"/>
            <person name="Mondo S.J."/>
            <person name="Dannebaum R.O."/>
            <person name="Kuo R.C."/>
            <person name="Labutti K."/>
            <person name="Haridas S."/>
            <person name="Kuo A."/>
            <person name="Salamov A."/>
            <person name="Ahrendt S.R."/>
            <person name="Lipzen A."/>
            <person name="Sullivan W."/>
            <person name="Andreopoulos W.B."/>
            <person name="Clum A."/>
            <person name="Lindquist E."/>
            <person name="Daum C."/>
            <person name="Ramamoorthy G.K."/>
            <person name="Gryganskyi A."/>
            <person name="Culley D."/>
            <person name="Magnuson J.K."/>
            <person name="James T.Y."/>
            <person name="O'Malley M.A."/>
            <person name="Stajich J.E."/>
            <person name="Spatafora J.W."/>
            <person name="Visel A."/>
            <person name="Grigoriev I.V."/>
        </authorList>
    </citation>
    <scope>NUCLEOTIDE SEQUENCE [LARGE SCALE GENOMIC DNA]</scope>
    <source>
        <strain evidence="6 7">NRRL 3301</strain>
    </source>
</reference>
<keyword evidence="5" id="KW-0732">Signal</keyword>
<evidence type="ECO:0000256" key="5">
    <source>
        <dbReference type="SAM" id="SignalP"/>
    </source>
</evidence>
<evidence type="ECO:0000313" key="7">
    <source>
        <dbReference type="Proteomes" id="UP000242146"/>
    </source>
</evidence>
<dbReference type="PANTHER" id="PTHR46093">
    <property type="entry name" value="ACYL-COA-BINDING DOMAIN-CONTAINING PROTEIN 5"/>
    <property type="match status" value="1"/>
</dbReference>
<name>A0A1X2GLJ6_9FUNG</name>
<evidence type="ECO:0000256" key="4">
    <source>
        <dbReference type="SAM" id="Phobius"/>
    </source>
</evidence>
<dbReference type="OrthoDB" id="2307419at2759"/>
<feature type="compositionally biased region" description="Low complexity" evidence="3">
    <location>
        <begin position="465"/>
        <end position="483"/>
    </location>
</feature>
<dbReference type="Pfam" id="PF24681">
    <property type="entry name" value="Kelch_KLHDC2_KLHL20_DRC7"/>
    <property type="match status" value="2"/>
</dbReference>
<keyword evidence="2" id="KW-0677">Repeat</keyword>
<feature type="transmembrane region" description="Helical" evidence="4">
    <location>
        <begin position="422"/>
        <end position="442"/>
    </location>
</feature>
<evidence type="ECO:0000256" key="2">
    <source>
        <dbReference type="ARBA" id="ARBA00022737"/>
    </source>
</evidence>
<dbReference type="SUPFAM" id="SSF117281">
    <property type="entry name" value="Kelch motif"/>
    <property type="match status" value="1"/>
</dbReference>
<keyword evidence="4" id="KW-0472">Membrane</keyword>
<evidence type="ECO:0008006" key="8">
    <source>
        <dbReference type="Google" id="ProtNLM"/>
    </source>
</evidence>
<feature type="signal peptide" evidence="5">
    <location>
        <begin position="1"/>
        <end position="15"/>
    </location>
</feature>
<dbReference type="InterPro" id="IPR015915">
    <property type="entry name" value="Kelch-typ_b-propeller"/>
</dbReference>
<feature type="chain" id="PRO_5012010182" description="Galactose oxidase" evidence="5">
    <location>
        <begin position="16"/>
        <end position="504"/>
    </location>
</feature>
<gene>
    <name evidence="6" type="ORF">DM01DRAFT_1406705</name>
</gene>
<evidence type="ECO:0000256" key="3">
    <source>
        <dbReference type="SAM" id="MobiDB-lite"/>
    </source>
</evidence>
<dbReference type="AlphaFoldDB" id="A0A1X2GLJ6"/>
<comment type="caution">
    <text evidence="6">The sequence shown here is derived from an EMBL/GenBank/DDBJ whole genome shotgun (WGS) entry which is preliminary data.</text>
</comment>
<evidence type="ECO:0000256" key="1">
    <source>
        <dbReference type="ARBA" id="ARBA00022441"/>
    </source>
</evidence>
<feature type="region of interest" description="Disordered" evidence="3">
    <location>
        <begin position="462"/>
        <end position="504"/>
    </location>
</feature>
<accession>A0A1X2GLJ6</accession>
<proteinExistence type="predicted"/>
<keyword evidence="1" id="KW-0880">Kelch repeat</keyword>
<keyword evidence="4" id="KW-0812">Transmembrane</keyword>
<dbReference type="EMBL" id="MCGT01000010">
    <property type="protein sequence ID" value="ORX56401.1"/>
    <property type="molecule type" value="Genomic_DNA"/>
</dbReference>
<dbReference type="PANTHER" id="PTHR46093:SF3">
    <property type="entry name" value="ACYL-COA-BINDING DOMAIN-CONTAINING PROTEIN 4"/>
    <property type="match status" value="1"/>
</dbReference>